<comment type="catalytic activity">
    <reaction evidence="2">
        <text>2 GTP = 3',3'-c-di-GMP + 2 diphosphate</text>
        <dbReference type="Rhea" id="RHEA:24898"/>
        <dbReference type="ChEBI" id="CHEBI:33019"/>
        <dbReference type="ChEBI" id="CHEBI:37565"/>
        <dbReference type="ChEBI" id="CHEBI:58805"/>
        <dbReference type="EC" id="2.7.7.65"/>
    </reaction>
</comment>
<dbReference type="CDD" id="cd01949">
    <property type="entry name" value="GGDEF"/>
    <property type="match status" value="1"/>
</dbReference>
<dbReference type="SMART" id="SM00267">
    <property type="entry name" value="GGDEF"/>
    <property type="match status" value="1"/>
</dbReference>
<comment type="caution">
    <text evidence="4">The sequence shown here is derived from an EMBL/GenBank/DDBJ whole genome shotgun (WGS) entry which is preliminary data.</text>
</comment>
<keyword evidence="4" id="KW-0808">Transferase</keyword>
<dbReference type="Proteomes" id="UP001156974">
    <property type="component" value="Unassembled WGS sequence"/>
</dbReference>
<dbReference type="InterPro" id="IPR043128">
    <property type="entry name" value="Rev_trsase/Diguanyl_cyclase"/>
</dbReference>
<evidence type="ECO:0000256" key="1">
    <source>
        <dbReference type="ARBA" id="ARBA00012528"/>
    </source>
</evidence>
<accession>A0ABT6U3X7</accession>
<dbReference type="EMBL" id="JAKUMG010000012">
    <property type="protein sequence ID" value="MDI4670750.1"/>
    <property type="molecule type" value="Genomic_DNA"/>
</dbReference>
<dbReference type="InterPro" id="IPR029787">
    <property type="entry name" value="Nucleotide_cyclase"/>
</dbReference>
<keyword evidence="4" id="KW-0548">Nucleotidyltransferase</keyword>
<proteinExistence type="predicted"/>
<dbReference type="GeneID" id="29846837"/>
<keyword evidence="5" id="KW-1185">Reference proteome</keyword>
<dbReference type="RefSeq" id="WP_062565905.1">
    <property type="nucleotide sequence ID" value="NZ_JAKUMG010000012.1"/>
</dbReference>
<dbReference type="InterPro" id="IPR003018">
    <property type="entry name" value="GAF"/>
</dbReference>
<dbReference type="SUPFAM" id="SSF55781">
    <property type="entry name" value="GAF domain-like"/>
    <property type="match status" value="1"/>
</dbReference>
<reference evidence="4 5" key="1">
    <citation type="submission" date="2022-02" db="EMBL/GenBank/DDBJ databases">
        <title>Genome analysis of Beneficial Microorganisms for Coral consortium from Pocillopora damicornis.</title>
        <authorList>
            <person name="Rosado P.M."/>
            <person name="Cardoso P.M."/>
            <person name="Rosado J.G."/>
            <person name="Schultz J."/>
            <person name="Rocha U."/>
            <person name="Costa T.K."/>
            <person name="Peixoto R.S."/>
        </authorList>
    </citation>
    <scope>NUCLEOTIDE SEQUENCE [LARGE SCALE GENOMIC DNA]</scope>
    <source>
        <strain evidence="4 5">BMC5</strain>
    </source>
</reference>
<feature type="domain" description="GGDEF" evidence="3">
    <location>
        <begin position="218"/>
        <end position="347"/>
    </location>
</feature>
<sequence length="347" mass="39979">MDNYDKILVSSNLIRRHASMKVDYSAPVQVFMWQVLQDSLETLDVSRISVWLLNSDPEKSILECVANTDWGVNDIPKDLPYLTKSDYPRYFEAIEFGAPIIADNAHTDHRTIDFTYTYLKTENIKSMLDTIIFSEGSPIGVVCFEQKANFREWNKDEVYFAELIADCCTYRFMAQKQAKLEDKLVNLVFYDDLTGVYNRRYFFDAIERTISLHVRKSLPLAIGFIDFDNFKSINDTYGHQAGDEVLKGFSKIAQTFLRREDLIFRFGGEEFVIVFQGVNVIEAKNALVRLQSGVKTMLINHGNKALNFTFSAGVVELHKKLSIKDVIKQADKLLYKAKKEGKNRVEY</sequence>
<dbReference type="InterPro" id="IPR029016">
    <property type="entry name" value="GAF-like_dom_sf"/>
</dbReference>
<evidence type="ECO:0000259" key="3">
    <source>
        <dbReference type="PROSITE" id="PS50887"/>
    </source>
</evidence>
<gene>
    <name evidence="4" type="ORF">MKZ47_16890</name>
</gene>
<evidence type="ECO:0000313" key="5">
    <source>
        <dbReference type="Proteomes" id="UP001156974"/>
    </source>
</evidence>
<dbReference type="PANTHER" id="PTHR45138">
    <property type="entry name" value="REGULATORY COMPONENTS OF SENSORY TRANSDUCTION SYSTEM"/>
    <property type="match status" value="1"/>
</dbReference>
<dbReference type="SUPFAM" id="SSF55073">
    <property type="entry name" value="Nucleotide cyclase"/>
    <property type="match status" value="1"/>
</dbReference>
<protein>
    <recommendedName>
        <fullName evidence="1">diguanylate cyclase</fullName>
        <ecNumber evidence="1">2.7.7.65</ecNumber>
    </recommendedName>
</protein>
<dbReference type="Pfam" id="PF00990">
    <property type="entry name" value="GGDEF"/>
    <property type="match status" value="1"/>
</dbReference>
<dbReference type="InterPro" id="IPR000160">
    <property type="entry name" value="GGDEF_dom"/>
</dbReference>
<dbReference type="PANTHER" id="PTHR45138:SF9">
    <property type="entry name" value="DIGUANYLATE CYCLASE DGCM-RELATED"/>
    <property type="match status" value="1"/>
</dbReference>
<dbReference type="Gene3D" id="3.30.70.270">
    <property type="match status" value="1"/>
</dbReference>
<dbReference type="NCBIfam" id="TIGR00254">
    <property type="entry name" value="GGDEF"/>
    <property type="match status" value="1"/>
</dbReference>
<evidence type="ECO:0000313" key="4">
    <source>
        <dbReference type="EMBL" id="MDI4670750.1"/>
    </source>
</evidence>
<dbReference type="GO" id="GO:0052621">
    <property type="term" value="F:diguanylate cyclase activity"/>
    <property type="evidence" value="ECO:0007669"/>
    <property type="project" value="UniProtKB-EC"/>
</dbReference>
<organism evidence="4 5">
    <name type="scientific">Pseudoalteromonas shioyasakiensis</name>
    <dbReference type="NCBI Taxonomy" id="1190813"/>
    <lineage>
        <taxon>Bacteria</taxon>
        <taxon>Pseudomonadati</taxon>
        <taxon>Pseudomonadota</taxon>
        <taxon>Gammaproteobacteria</taxon>
        <taxon>Alteromonadales</taxon>
        <taxon>Pseudoalteromonadaceae</taxon>
        <taxon>Pseudoalteromonas</taxon>
    </lineage>
</organism>
<dbReference type="InterPro" id="IPR050469">
    <property type="entry name" value="Diguanylate_Cyclase"/>
</dbReference>
<name>A0ABT6U3X7_9GAMM</name>
<evidence type="ECO:0000256" key="2">
    <source>
        <dbReference type="ARBA" id="ARBA00034247"/>
    </source>
</evidence>
<dbReference type="Gene3D" id="3.30.450.40">
    <property type="match status" value="1"/>
</dbReference>
<dbReference type="PROSITE" id="PS50887">
    <property type="entry name" value="GGDEF"/>
    <property type="match status" value="1"/>
</dbReference>
<dbReference type="EC" id="2.7.7.65" evidence="1"/>
<dbReference type="Pfam" id="PF01590">
    <property type="entry name" value="GAF"/>
    <property type="match status" value="1"/>
</dbReference>